<dbReference type="RefSeq" id="XP_009516711.1">
    <property type="nucleotide sequence ID" value="XM_009518416.1"/>
</dbReference>
<feature type="transmembrane region" description="Helical" evidence="17">
    <location>
        <begin position="169"/>
        <end position="192"/>
    </location>
</feature>
<feature type="transmembrane region" description="Helical" evidence="17">
    <location>
        <begin position="79"/>
        <end position="99"/>
    </location>
</feature>
<feature type="region of interest" description="Disordered" evidence="16">
    <location>
        <begin position="1"/>
        <end position="32"/>
    </location>
</feature>
<feature type="transmembrane region" description="Helical" evidence="17">
    <location>
        <begin position="348"/>
        <end position="371"/>
    </location>
</feature>
<feature type="transmembrane region" description="Helical" evidence="17">
    <location>
        <begin position="198"/>
        <end position="219"/>
    </location>
</feature>
<dbReference type="NCBIfam" id="TIGR00879">
    <property type="entry name" value="SP"/>
    <property type="match status" value="1"/>
</dbReference>
<feature type="transmembrane region" description="Helical" evidence="17">
    <location>
        <begin position="136"/>
        <end position="157"/>
    </location>
</feature>
<evidence type="ECO:0000256" key="11">
    <source>
        <dbReference type="ARBA" id="ARBA00044662"/>
    </source>
</evidence>
<dbReference type="PRINTS" id="PR00171">
    <property type="entry name" value="SUGRTRNSPORT"/>
</dbReference>
<organism evidence="19 20">
    <name type="scientific">Phytophthora sojae (strain P6497)</name>
    <name type="common">Soybean stem and root rot agent</name>
    <name type="synonym">Phytophthora megasperma f. sp. glycines</name>
    <dbReference type="NCBI Taxonomy" id="1094619"/>
    <lineage>
        <taxon>Eukaryota</taxon>
        <taxon>Sar</taxon>
        <taxon>Stramenopiles</taxon>
        <taxon>Oomycota</taxon>
        <taxon>Peronosporomycetes</taxon>
        <taxon>Peronosporales</taxon>
        <taxon>Peronosporaceae</taxon>
        <taxon>Phytophthora</taxon>
    </lineage>
</organism>
<evidence type="ECO:0000256" key="12">
    <source>
        <dbReference type="ARBA" id="ARBA00044668"/>
    </source>
</evidence>
<feature type="transmembrane region" description="Helical" evidence="17">
    <location>
        <begin position="478"/>
        <end position="499"/>
    </location>
</feature>
<dbReference type="Gene3D" id="1.20.1250.20">
    <property type="entry name" value="MFS general substrate transporter like domains"/>
    <property type="match status" value="2"/>
</dbReference>
<dbReference type="GO" id="GO:0022857">
    <property type="term" value="F:transmembrane transporter activity"/>
    <property type="evidence" value="ECO:0007669"/>
    <property type="project" value="InterPro"/>
</dbReference>
<dbReference type="InterPro" id="IPR036259">
    <property type="entry name" value="MFS_trans_sf"/>
</dbReference>
<reference evidence="19 20" key="1">
    <citation type="journal article" date="2006" name="Science">
        <title>Phytophthora genome sequences uncover evolutionary origins and mechanisms of pathogenesis.</title>
        <authorList>
            <person name="Tyler B.M."/>
            <person name="Tripathy S."/>
            <person name="Zhang X."/>
            <person name="Dehal P."/>
            <person name="Jiang R.H."/>
            <person name="Aerts A."/>
            <person name="Arredondo F.D."/>
            <person name="Baxter L."/>
            <person name="Bensasson D."/>
            <person name="Beynon J.L."/>
            <person name="Chapman J."/>
            <person name="Damasceno C.M."/>
            <person name="Dorrance A.E."/>
            <person name="Dou D."/>
            <person name="Dickerman A.W."/>
            <person name="Dubchak I.L."/>
            <person name="Garbelotto M."/>
            <person name="Gijzen M."/>
            <person name="Gordon S.G."/>
            <person name="Govers F."/>
            <person name="Grunwald N.J."/>
            <person name="Huang W."/>
            <person name="Ivors K.L."/>
            <person name="Jones R.W."/>
            <person name="Kamoun S."/>
            <person name="Krampis K."/>
            <person name="Lamour K.H."/>
            <person name="Lee M.K."/>
            <person name="McDonald W.H."/>
            <person name="Medina M."/>
            <person name="Meijer H.J."/>
            <person name="Nordberg E.K."/>
            <person name="Maclean D.J."/>
            <person name="Ospina-Giraldo M.D."/>
            <person name="Morris P.F."/>
            <person name="Phuntumart V."/>
            <person name="Putnam N.H."/>
            <person name="Rash S."/>
            <person name="Rose J.K."/>
            <person name="Sakihama Y."/>
            <person name="Salamov A.A."/>
            <person name="Savidor A."/>
            <person name="Scheuring C.F."/>
            <person name="Smith B.M."/>
            <person name="Sobral B.W."/>
            <person name="Terry A."/>
            <person name="Torto-Alalibo T.A."/>
            <person name="Win J."/>
            <person name="Xu Z."/>
            <person name="Zhang H."/>
            <person name="Grigoriev I.V."/>
            <person name="Rokhsar D.S."/>
            <person name="Boore J.L."/>
        </authorList>
    </citation>
    <scope>NUCLEOTIDE SEQUENCE [LARGE SCALE GENOMIC DNA]</scope>
    <source>
        <strain evidence="19 20">P6497</strain>
    </source>
</reference>
<feature type="transmembrane region" description="Helical" evidence="17">
    <location>
        <begin position="39"/>
        <end position="67"/>
    </location>
</feature>
<dbReference type="Proteomes" id="UP000002640">
    <property type="component" value="Unassembled WGS sequence"/>
</dbReference>
<keyword evidence="20" id="KW-1185">Reference proteome</keyword>
<protein>
    <recommendedName>
        <fullName evidence="14">Hexose transporter 1</fullName>
    </recommendedName>
</protein>
<feature type="transmembrane region" description="Helical" evidence="17">
    <location>
        <begin position="111"/>
        <end position="130"/>
    </location>
</feature>
<feature type="transmembrane region" description="Helical" evidence="17">
    <location>
        <begin position="319"/>
        <end position="341"/>
    </location>
</feature>
<comment type="catalytic activity">
    <reaction evidence="9">
        <text>D-glucose(out) = D-glucose(in)</text>
        <dbReference type="Rhea" id="RHEA:60376"/>
        <dbReference type="ChEBI" id="CHEBI:4167"/>
    </reaction>
    <physiologicalReaction direction="left-to-right" evidence="9">
        <dbReference type="Rhea" id="RHEA:60377"/>
    </physiologicalReaction>
</comment>
<keyword evidence="4 15" id="KW-0813">Transport</keyword>
<dbReference type="GeneID" id="20654501"/>
<evidence type="ECO:0000313" key="19">
    <source>
        <dbReference type="EMBL" id="EGZ29436.1"/>
    </source>
</evidence>
<sequence length="573" mass="60695">MESESKSESAPQCSPLPPPPSTSSDTAPPDHPHATSSPFLYLLTLCASIGGFLFGYDTGVISGALVLLQSPQGFALSDLQSEAVVAAAVGGAIAGAALSGVGNHKLGRRRVILFSSALFTVGAGLMAVAGTFEELLVGRLIVGVGIGCASMTVPLYIAEASPPQIRGRLVSLNSALITGGQFFASVLDALLADTEGGWRYMLGLAAIPAILQFVGFLALPESPRYLVSMGKEDEARAALLKIRGDQDVDVELKHIKAEVQGSKLDESNVWQELRSPPVIRALTLGCFIQCLQQLCGINTVMYYGATIIQMAGFTDPSTAIWLSALVSFSNFIFTFVGIYLVERAGRRLLTLGSLAGVFFSLVALGGSFYVAEKQSVEVKGTGACAGISTCFSCVANAACGFCSNVGGDLCMPGSVKSSSLGFCSGSQWSFDSCPDDNQGIGWVILLAMFLYLASFASGMGCMPWTINAEIYPLRVRSFALSVSTSVNWVSNLLVSFTFLSTIDALAPYGAFWLYAFVSLFGFVYLWLELPETKGLELEEIQRIFASRVKYSSVMLEASTKSAHTQEPIQGASC</sequence>
<feature type="transmembrane region" description="Helical" evidence="17">
    <location>
        <begin position="440"/>
        <end position="466"/>
    </location>
</feature>
<evidence type="ECO:0000256" key="9">
    <source>
        <dbReference type="ARBA" id="ARBA00044648"/>
    </source>
</evidence>
<feature type="transmembrane region" description="Helical" evidence="17">
    <location>
        <begin position="505"/>
        <end position="527"/>
    </location>
</feature>
<evidence type="ECO:0000256" key="15">
    <source>
        <dbReference type="RuleBase" id="RU003346"/>
    </source>
</evidence>
<comment type="catalytic activity">
    <reaction evidence="11">
        <text>D-mannose(out) = D-mannose(in)</text>
        <dbReference type="Rhea" id="RHEA:78391"/>
        <dbReference type="ChEBI" id="CHEBI:4208"/>
    </reaction>
    <physiologicalReaction direction="left-to-right" evidence="11">
        <dbReference type="Rhea" id="RHEA:78392"/>
    </physiologicalReaction>
</comment>
<dbReference type="OMA" id="PRWLYKM"/>
<evidence type="ECO:0000259" key="18">
    <source>
        <dbReference type="PROSITE" id="PS50850"/>
    </source>
</evidence>
<dbReference type="InterPro" id="IPR003663">
    <property type="entry name" value="Sugar/inositol_transpt"/>
</dbReference>
<comment type="catalytic activity">
    <reaction evidence="8">
        <text>D-galactose(in) = D-galactose(out)</text>
        <dbReference type="Rhea" id="RHEA:34915"/>
        <dbReference type="ChEBI" id="CHEBI:4139"/>
    </reaction>
    <physiologicalReaction direction="right-to-left" evidence="8">
        <dbReference type="Rhea" id="RHEA:34917"/>
    </physiologicalReaction>
</comment>
<comment type="similarity">
    <text evidence="2 15">Belongs to the major facilitator superfamily. Sugar transporter (TC 2.A.1.1) family.</text>
</comment>
<dbReference type="PROSITE" id="PS00217">
    <property type="entry name" value="SUGAR_TRANSPORT_2"/>
    <property type="match status" value="1"/>
</dbReference>
<dbReference type="FunFam" id="1.20.1250.20:FF:000780">
    <property type="entry name" value="Proton myo-inositol cotransporter"/>
    <property type="match status" value="1"/>
</dbReference>
<dbReference type="KEGG" id="psoj:PHYSODRAFT_474638"/>
<proteinExistence type="inferred from homology"/>
<dbReference type="Pfam" id="PF00083">
    <property type="entry name" value="Sugar_tr"/>
    <property type="match status" value="2"/>
</dbReference>
<comment type="catalytic activity">
    <reaction evidence="13">
        <text>D-fructose(out) = D-fructose(in)</text>
        <dbReference type="Rhea" id="RHEA:60372"/>
        <dbReference type="ChEBI" id="CHEBI:37721"/>
    </reaction>
    <physiologicalReaction direction="left-to-right" evidence="13">
        <dbReference type="Rhea" id="RHEA:60373"/>
    </physiologicalReaction>
</comment>
<dbReference type="SUPFAM" id="SSF103473">
    <property type="entry name" value="MFS general substrate transporter"/>
    <property type="match status" value="1"/>
</dbReference>
<dbReference type="InterPro" id="IPR005828">
    <property type="entry name" value="MFS_sugar_transport-like"/>
</dbReference>
<evidence type="ECO:0000256" key="8">
    <source>
        <dbReference type="ARBA" id="ARBA00044637"/>
    </source>
</evidence>
<evidence type="ECO:0000256" key="5">
    <source>
        <dbReference type="ARBA" id="ARBA00022692"/>
    </source>
</evidence>
<evidence type="ECO:0000256" key="4">
    <source>
        <dbReference type="ARBA" id="ARBA00022448"/>
    </source>
</evidence>
<dbReference type="PANTHER" id="PTHR48020:SF12">
    <property type="entry name" value="PROTON MYO-INOSITOL COTRANSPORTER"/>
    <property type="match status" value="1"/>
</dbReference>
<dbReference type="GO" id="GO:0016020">
    <property type="term" value="C:membrane"/>
    <property type="evidence" value="ECO:0007669"/>
    <property type="project" value="UniProtKB-SubCell"/>
</dbReference>
<evidence type="ECO:0000256" key="16">
    <source>
        <dbReference type="SAM" id="MobiDB-lite"/>
    </source>
</evidence>
<dbReference type="PROSITE" id="PS00216">
    <property type="entry name" value="SUGAR_TRANSPORT_1"/>
    <property type="match status" value="1"/>
</dbReference>
<evidence type="ECO:0000256" key="3">
    <source>
        <dbReference type="ARBA" id="ARBA00011738"/>
    </source>
</evidence>
<dbReference type="InterPro" id="IPR050814">
    <property type="entry name" value="Myo-inositol_Transporter"/>
</dbReference>
<keyword evidence="6 17" id="KW-1133">Transmembrane helix</keyword>
<dbReference type="PROSITE" id="PS50850">
    <property type="entry name" value="MFS"/>
    <property type="match status" value="1"/>
</dbReference>
<evidence type="ECO:0000256" key="7">
    <source>
        <dbReference type="ARBA" id="ARBA00023136"/>
    </source>
</evidence>
<name>G4YJA2_PHYSP</name>
<dbReference type="InterPro" id="IPR020846">
    <property type="entry name" value="MFS_dom"/>
</dbReference>
<evidence type="ECO:0000256" key="17">
    <source>
        <dbReference type="SAM" id="Phobius"/>
    </source>
</evidence>
<dbReference type="PANTHER" id="PTHR48020">
    <property type="entry name" value="PROTON MYO-INOSITOL COTRANSPORTER"/>
    <property type="match status" value="1"/>
</dbReference>
<evidence type="ECO:0000256" key="10">
    <source>
        <dbReference type="ARBA" id="ARBA00044656"/>
    </source>
</evidence>
<accession>G4YJA2</accession>
<keyword evidence="7 17" id="KW-0472">Membrane</keyword>
<comment type="subcellular location">
    <subcellularLocation>
        <location evidence="1">Membrane</location>
        <topology evidence="1">Multi-pass membrane protein</topology>
    </subcellularLocation>
</comment>
<gene>
    <name evidence="19" type="ORF">PHYSODRAFT_474638</name>
</gene>
<dbReference type="AlphaFoldDB" id="G4YJA2"/>
<evidence type="ECO:0000256" key="6">
    <source>
        <dbReference type="ARBA" id="ARBA00022989"/>
    </source>
</evidence>
<evidence type="ECO:0000256" key="1">
    <source>
        <dbReference type="ARBA" id="ARBA00004141"/>
    </source>
</evidence>
<dbReference type="InParanoid" id="G4YJA2"/>
<evidence type="ECO:0000313" key="20">
    <source>
        <dbReference type="Proteomes" id="UP000002640"/>
    </source>
</evidence>
<dbReference type="EMBL" id="JH159151">
    <property type="protein sequence ID" value="EGZ29436.1"/>
    <property type="molecule type" value="Genomic_DNA"/>
</dbReference>
<comment type="catalytic activity">
    <reaction evidence="10">
        <text>D-xylose(out) = D-xylose(in)</text>
        <dbReference type="Rhea" id="RHEA:78427"/>
        <dbReference type="ChEBI" id="CHEBI:53455"/>
    </reaction>
    <physiologicalReaction direction="left-to-right" evidence="10">
        <dbReference type="Rhea" id="RHEA:78428"/>
    </physiologicalReaction>
</comment>
<evidence type="ECO:0000256" key="13">
    <source>
        <dbReference type="ARBA" id="ARBA00044710"/>
    </source>
</evidence>
<feature type="domain" description="Major facilitator superfamily (MFS) profile" evidence="18">
    <location>
        <begin position="43"/>
        <end position="533"/>
    </location>
</feature>
<comment type="subunit">
    <text evidence="3">Homodimer.</text>
</comment>
<evidence type="ECO:0000256" key="2">
    <source>
        <dbReference type="ARBA" id="ARBA00010992"/>
    </source>
</evidence>
<comment type="catalytic activity">
    <reaction evidence="12">
        <text>D-glucosamine(out) = D-glucosamine(in)</text>
        <dbReference type="Rhea" id="RHEA:78423"/>
        <dbReference type="ChEBI" id="CHEBI:58723"/>
    </reaction>
    <physiologicalReaction direction="left-to-right" evidence="12">
        <dbReference type="Rhea" id="RHEA:78424"/>
    </physiologicalReaction>
</comment>
<evidence type="ECO:0000256" key="14">
    <source>
        <dbReference type="ARBA" id="ARBA00044780"/>
    </source>
</evidence>
<keyword evidence="5 17" id="KW-0812">Transmembrane</keyword>
<dbReference type="SMR" id="G4YJA2"/>
<dbReference type="InterPro" id="IPR005829">
    <property type="entry name" value="Sugar_transporter_CS"/>
</dbReference>